<dbReference type="EMBL" id="JBHUMR010000025">
    <property type="protein sequence ID" value="MFD2618671.1"/>
    <property type="molecule type" value="Genomic_DNA"/>
</dbReference>
<keyword evidence="5" id="KW-1185">Reference proteome</keyword>
<organism evidence="4 5">
    <name type="scientific">Terrilactibacillus laevilacticus</name>
    <dbReference type="NCBI Taxonomy" id="1380157"/>
    <lineage>
        <taxon>Bacteria</taxon>
        <taxon>Bacillati</taxon>
        <taxon>Bacillota</taxon>
        <taxon>Bacilli</taxon>
        <taxon>Bacillales</taxon>
        <taxon>Bacillaceae</taxon>
        <taxon>Terrilactibacillus</taxon>
    </lineage>
</organism>
<gene>
    <name evidence="4" type="ORF">ACFSTF_15380</name>
</gene>
<dbReference type="RefSeq" id="WP_141191644.1">
    <property type="nucleotide sequence ID" value="NZ_JBHUMR010000025.1"/>
</dbReference>
<reference evidence="5" key="1">
    <citation type="journal article" date="2019" name="Int. J. Syst. Evol. Microbiol.">
        <title>The Global Catalogue of Microorganisms (GCM) 10K type strain sequencing project: providing services to taxonomists for standard genome sequencing and annotation.</title>
        <authorList>
            <consortium name="The Broad Institute Genomics Platform"/>
            <consortium name="The Broad Institute Genome Sequencing Center for Infectious Disease"/>
            <person name="Wu L."/>
            <person name="Ma J."/>
        </authorList>
    </citation>
    <scope>NUCLEOTIDE SEQUENCE [LARGE SCALE GENOMIC DNA]</scope>
    <source>
        <strain evidence="5">TISTR 2241</strain>
    </source>
</reference>
<comment type="caution">
    <text evidence="4">The sequence shown here is derived from an EMBL/GenBank/DDBJ whole genome shotgun (WGS) entry which is preliminary data.</text>
</comment>
<proteinExistence type="inferred from homology"/>
<dbReference type="Gene3D" id="3.30.420.40">
    <property type="match status" value="3"/>
</dbReference>
<name>A0ABW5PUQ3_9BACI</name>
<dbReference type="Gene3D" id="1.10.10.10">
    <property type="entry name" value="Winged helix-like DNA-binding domain superfamily/Winged helix DNA-binding domain"/>
    <property type="match status" value="1"/>
</dbReference>
<dbReference type="Proteomes" id="UP001597458">
    <property type="component" value="Unassembled WGS sequence"/>
</dbReference>
<dbReference type="InterPro" id="IPR000600">
    <property type="entry name" value="ROK"/>
</dbReference>
<comment type="function">
    <text evidence="1">Transcriptional repressor of xylose-utilizing enzymes.</text>
</comment>
<evidence type="ECO:0000256" key="3">
    <source>
        <dbReference type="ARBA" id="ARBA00022629"/>
    </source>
</evidence>
<dbReference type="Pfam" id="PF13412">
    <property type="entry name" value="HTH_24"/>
    <property type="match status" value="1"/>
</dbReference>
<evidence type="ECO:0000256" key="2">
    <source>
        <dbReference type="ARBA" id="ARBA00006479"/>
    </source>
</evidence>
<protein>
    <submittedName>
        <fullName evidence="4">ROK family transcriptional regulator</fullName>
    </submittedName>
</protein>
<dbReference type="SUPFAM" id="SSF46785">
    <property type="entry name" value="Winged helix' DNA-binding domain"/>
    <property type="match status" value="1"/>
</dbReference>
<comment type="similarity">
    <text evidence="2">Belongs to the ROK (NagC/XylR) family.</text>
</comment>
<evidence type="ECO:0000313" key="4">
    <source>
        <dbReference type="EMBL" id="MFD2618671.1"/>
    </source>
</evidence>
<evidence type="ECO:0000256" key="1">
    <source>
        <dbReference type="ARBA" id="ARBA00002486"/>
    </source>
</evidence>
<dbReference type="InterPro" id="IPR043129">
    <property type="entry name" value="ATPase_NBD"/>
</dbReference>
<accession>A0ABW5PUQ3</accession>
<keyword evidence="3" id="KW-0119">Carbohydrate metabolism</keyword>
<keyword evidence="3" id="KW-0859">Xylose metabolism</keyword>
<sequence length="369" mass="40760">MQLIHFPYTKSNNRLLVLDYIRRNVNCSRADIAKAFGFSRSTVSLLVEKLLQNNMVKEMGLGVSTAEGGRKGTNLAFNDQSYSVIGVDVTNSGILCVLTDLGGQVLKKVSLPPELDVILCAQKIVNFYQECKHNESPILGIGVSVPSIVDHTKSIVIDAPSLGWKSINFKAELEKNIPIPIFINNDVDSAALGEHWIGKGASADHFFYLSIGTGIGSAIISDGRLVPGFQHSAGEIGYFVDKEDLDQDNTYKFGRFGSFERKVIHLLQEYKEKRSLEKDLVIDVSITLANVISLLNPERVIIGGQKSDQLMEIMDSIRTYIKRFSPLQTKIDKASLNHEASSIGVISYVIEKSFYHILVEKRGGIPIGK</sequence>
<dbReference type="PANTHER" id="PTHR18964:SF149">
    <property type="entry name" value="BIFUNCTIONAL UDP-N-ACETYLGLUCOSAMINE 2-EPIMERASE_N-ACETYLMANNOSAMINE KINASE"/>
    <property type="match status" value="1"/>
</dbReference>
<dbReference type="SUPFAM" id="SSF53067">
    <property type="entry name" value="Actin-like ATPase domain"/>
    <property type="match status" value="1"/>
</dbReference>
<evidence type="ECO:0000313" key="5">
    <source>
        <dbReference type="Proteomes" id="UP001597458"/>
    </source>
</evidence>
<dbReference type="InterPro" id="IPR036390">
    <property type="entry name" value="WH_DNA-bd_sf"/>
</dbReference>
<dbReference type="PANTHER" id="PTHR18964">
    <property type="entry name" value="ROK (REPRESSOR, ORF, KINASE) FAMILY"/>
    <property type="match status" value="1"/>
</dbReference>
<dbReference type="InterPro" id="IPR036388">
    <property type="entry name" value="WH-like_DNA-bd_sf"/>
</dbReference>
<dbReference type="Pfam" id="PF00480">
    <property type="entry name" value="ROK"/>
    <property type="match status" value="1"/>
</dbReference>
<dbReference type="CDD" id="cd23763">
    <property type="entry name" value="ASKHA_ATPase_ROK"/>
    <property type="match status" value="1"/>
</dbReference>